<reference evidence="2" key="1">
    <citation type="journal article" date="2020" name="Nat. Commun.">
        <title>Large-scale genome sequencing of mycorrhizal fungi provides insights into the early evolution of symbiotic traits.</title>
        <authorList>
            <person name="Miyauchi S."/>
            <person name="Kiss E."/>
            <person name="Kuo A."/>
            <person name="Drula E."/>
            <person name="Kohler A."/>
            <person name="Sanchez-Garcia M."/>
            <person name="Morin E."/>
            <person name="Andreopoulos B."/>
            <person name="Barry K.W."/>
            <person name="Bonito G."/>
            <person name="Buee M."/>
            <person name="Carver A."/>
            <person name="Chen C."/>
            <person name="Cichocki N."/>
            <person name="Clum A."/>
            <person name="Culley D."/>
            <person name="Crous P.W."/>
            <person name="Fauchery L."/>
            <person name="Girlanda M."/>
            <person name="Hayes R.D."/>
            <person name="Keri Z."/>
            <person name="LaButti K."/>
            <person name="Lipzen A."/>
            <person name="Lombard V."/>
            <person name="Magnuson J."/>
            <person name="Maillard F."/>
            <person name="Murat C."/>
            <person name="Nolan M."/>
            <person name="Ohm R.A."/>
            <person name="Pangilinan J."/>
            <person name="Pereira M.F."/>
            <person name="Perotto S."/>
            <person name="Peter M."/>
            <person name="Pfister S."/>
            <person name="Riley R."/>
            <person name="Sitrit Y."/>
            <person name="Stielow J.B."/>
            <person name="Szollosi G."/>
            <person name="Zifcakova L."/>
            <person name="Stursova M."/>
            <person name="Spatafora J.W."/>
            <person name="Tedersoo L."/>
            <person name="Vaario L.M."/>
            <person name="Yamada A."/>
            <person name="Yan M."/>
            <person name="Wang P."/>
            <person name="Xu J."/>
            <person name="Bruns T."/>
            <person name="Baldrian P."/>
            <person name="Vilgalys R."/>
            <person name="Dunand C."/>
            <person name="Henrissat B."/>
            <person name="Grigoriev I.V."/>
            <person name="Hibbett D."/>
            <person name="Nagy L.G."/>
            <person name="Martin F.M."/>
        </authorList>
    </citation>
    <scope>NUCLEOTIDE SEQUENCE</scope>
    <source>
        <strain evidence="2">UP504</strain>
    </source>
</reference>
<feature type="region of interest" description="Disordered" evidence="1">
    <location>
        <begin position="1"/>
        <end position="34"/>
    </location>
</feature>
<dbReference type="Proteomes" id="UP000886523">
    <property type="component" value="Unassembled WGS sequence"/>
</dbReference>
<comment type="caution">
    <text evidence="2">The sequence shown here is derived from an EMBL/GenBank/DDBJ whole genome shotgun (WGS) entry which is preliminary data.</text>
</comment>
<keyword evidence="3" id="KW-1185">Reference proteome</keyword>
<organism evidence="2 3">
    <name type="scientific">Hydnum rufescens UP504</name>
    <dbReference type="NCBI Taxonomy" id="1448309"/>
    <lineage>
        <taxon>Eukaryota</taxon>
        <taxon>Fungi</taxon>
        <taxon>Dikarya</taxon>
        <taxon>Basidiomycota</taxon>
        <taxon>Agaricomycotina</taxon>
        <taxon>Agaricomycetes</taxon>
        <taxon>Cantharellales</taxon>
        <taxon>Hydnaceae</taxon>
        <taxon>Hydnum</taxon>
    </lineage>
</organism>
<accession>A0A9P6AAD8</accession>
<gene>
    <name evidence="2" type="ORF">BS47DRAFT_1403449</name>
</gene>
<dbReference type="EMBL" id="MU129929">
    <property type="protein sequence ID" value="KAF9502579.1"/>
    <property type="molecule type" value="Genomic_DNA"/>
</dbReference>
<sequence>MGQTFAAPLFPRSRAEKKNRNKKAPHTTEHSQIITDAVICEDVNEPPFSEQPEDDSDISLADVIQHMSTGNIRTALLGEDGGLVAGATIVEDINNEEPFLLSDPVPPAPPLVVSVTSTPGKRVRKACDGGYDHVVQSVYIFFSLLYTFPPKYKLMDYWHSRALKLSMRAALFPGPSPSVTTPREASSRPRVTRDSVTELLVEIGQYENNFTSMLQS</sequence>
<dbReference type="AlphaFoldDB" id="A0A9P6AAD8"/>
<evidence type="ECO:0000313" key="3">
    <source>
        <dbReference type="Proteomes" id="UP000886523"/>
    </source>
</evidence>
<name>A0A9P6AAD8_9AGAM</name>
<evidence type="ECO:0000313" key="2">
    <source>
        <dbReference type="EMBL" id="KAF9502579.1"/>
    </source>
</evidence>
<proteinExistence type="predicted"/>
<evidence type="ECO:0000256" key="1">
    <source>
        <dbReference type="SAM" id="MobiDB-lite"/>
    </source>
</evidence>
<protein>
    <submittedName>
        <fullName evidence="2">Uncharacterized protein</fullName>
    </submittedName>
</protein>